<keyword evidence="3" id="KW-1003">Cell membrane</keyword>
<dbReference type="AlphaFoldDB" id="A0A1X7N8C2"/>
<evidence type="ECO:0000256" key="5">
    <source>
        <dbReference type="ARBA" id="ARBA00022944"/>
    </source>
</evidence>
<dbReference type="PANTHER" id="PTHR37316:SF1">
    <property type="entry name" value="TEICHOIC ACID GLYCEROL-PHOSPHATE PRIMASE"/>
    <property type="match status" value="1"/>
</dbReference>
<evidence type="ECO:0000256" key="4">
    <source>
        <dbReference type="ARBA" id="ARBA00022679"/>
    </source>
</evidence>
<evidence type="ECO:0000256" key="1">
    <source>
        <dbReference type="ARBA" id="ARBA00004202"/>
    </source>
</evidence>
<comment type="similarity">
    <text evidence="2">Belongs to the CDP-glycerol glycerophosphotransferase family.</text>
</comment>
<dbReference type="SUPFAM" id="SSF53756">
    <property type="entry name" value="UDP-Glycosyltransferase/glycogen phosphorylase"/>
    <property type="match status" value="1"/>
</dbReference>
<dbReference type="EMBL" id="FXBJ01000002">
    <property type="protein sequence ID" value="SMH33753.1"/>
    <property type="molecule type" value="Genomic_DNA"/>
</dbReference>
<dbReference type="GO" id="GO:0019350">
    <property type="term" value="P:teichoic acid biosynthetic process"/>
    <property type="evidence" value="ECO:0007669"/>
    <property type="project" value="UniProtKB-KW"/>
</dbReference>
<dbReference type="GO" id="GO:0005886">
    <property type="term" value="C:plasma membrane"/>
    <property type="evidence" value="ECO:0007669"/>
    <property type="project" value="UniProtKB-SubCell"/>
</dbReference>
<protein>
    <submittedName>
        <fullName evidence="7">CDP-glycerol glycerophosphotransferase, TagB/SpsB family</fullName>
    </submittedName>
</protein>
<dbReference type="GO" id="GO:0047355">
    <property type="term" value="F:CDP-glycerol glycerophosphotransferase activity"/>
    <property type="evidence" value="ECO:0007669"/>
    <property type="project" value="InterPro"/>
</dbReference>
<reference evidence="7 8" key="1">
    <citation type="submission" date="2017-04" db="EMBL/GenBank/DDBJ databases">
        <authorList>
            <person name="Afonso C.L."/>
            <person name="Miller P.J."/>
            <person name="Scott M.A."/>
            <person name="Spackman E."/>
            <person name="Goraichik I."/>
            <person name="Dimitrov K.M."/>
            <person name="Suarez D.L."/>
            <person name="Swayne D.E."/>
        </authorList>
    </citation>
    <scope>NUCLEOTIDE SEQUENCE [LARGE SCALE GENOMIC DNA]</scope>
    <source>
        <strain evidence="7 8">LMG26642</strain>
    </source>
</reference>
<keyword evidence="4 7" id="KW-0808">Transferase</keyword>
<evidence type="ECO:0000256" key="6">
    <source>
        <dbReference type="ARBA" id="ARBA00023136"/>
    </source>
</evidence>
<dbReference type="Pfam" id="PF04464">
    <property type="entry name" value="Glyphos_transf"/>
    <property type="match status" value="1"/>
</dbReference>
<comment type="subcellular location">
    <subcellularLocation>
        <location evidence="1">Cell membrane</location>
        <topology evidence="1">Peripheral membrane protein</topology>
    </subcellularLocation>
</comment>
<dbReference type="OrthoDB" id="9811865at2"/>
<dbReference type="STRING" id="1073423.SAMN04488700_1563"/>
<evidence type="ECO:0000256" key="3">
    <source>
        <dbReference type="ARBA" id="ARBA00022475"/>
    </source>
</evidence>
<name>A0A1X7N8C2_9LACT</name>
<dbReference type="InterPro" id="IPR043148">
    <property type="entry name" value="TagF_C"/>
</dbReference>
<dbReference type="RefSeq" id="WP_085559699.1">
    <property type="nucleotide sequence ID" value="NZ_FOAH01000033.1"/>
</dbReference>
<sequence>MKKQVAKILYVWLIRFYSFFLKPLKVKKKLVYLMSFPKNENGLLGTFIEQNPTIEVTLFYEKSCECEAAQFKKIGVTAYPIKKSLGFIKKAVPLFMQARVILCDNYFPILAGLSLQKETTVIQIWHANGAIKRFGLEDPATKARSSFDIKRFEQVYQQIDEYIVGSKMMGQVFQNSYNAVEESIVPIGYPRSDIYFEKNRIRQKREYFYKKFPELRGRKIILYAPTYREDKLGVYPLDIKHLYEELGNEYVLIMKKHPHIITPLVENHYESFFYDNVHDFSIEDLLVVTDCLITDYSSVPFEFTLLDNAKKIIFYCYDQDAYNQRTGIQRNFKEWAPGEIVSSMDGVIAAIKKENKIDFNQFNEKWNTYNDGHSKERVIKHIQKKYDYLLS</sequence>
<evidence type="ECO:0000256" key="2">
    <source>
        <dbReference type="ARBA" id="ARBA00010488"/>
    </source>
</evidence>
<organism evidence="7 8">
    <name type="scientific">Carnobacterium iners</name>
    <dbReference type="NCBI Taxonomy" id="1073423"/>
    <lineage>
        <taxon>Bacteria</taxon>
        <taxon>Bacillati</taxon>
        <taxon>Bacillota</taxon>
        <taxon>Bacilli</taxon>
        <taxon>Lactobacillales</taxon>
        <taxon>Carnobacteriaceae</taxon>
        <taxon>Carnobacterium</taxon>
    </lineage>
</organism>
<keyword evidence="5" id="KW-0777">Teichoic acid biosynthesis</keyword>
<dbReference type="Proteomes" id="UP000193435">
    <property type="component" value="Unassembled WGS sequence"/>
</dbReference>
<evidence type="ECO:0000313" key="7">
    <source>
        <dbReference type="EMBL" id="SMH33753.1"/>
    </source>
</evidence>
<accession>A0A1X7N8C2</accession>
<gene>
    <name evidence="7" type="ORF">SAMN04488700_1563</name>
</gene>
<dbReference type="InterPro" id="IPR043149">
    <property type="entry name" value="TagF_N"/>
</dbReference>
<dbReference type="InterPro" id="IPR051612">
    <property type="entry name" value="Teichoic_Acid_Biosynth"/>
</dbReference>
<keyword evidence="8" id="KW-1185">Reference proteome</keyword>
<dbReference type="Gene3D" id="3.40.50.11820">
    <property type="match status" value="1"/>
</dbReference>
<dbReference type="InterPro" id="IPR007554">
    <property type="entry name" value="Glycerophosphate_synth"/>
</dbReference>
<proteinExistence type="inferred from homology"/>
<dbReference type="PANTHER" id="PTHR37316">
    <property type="entry name" value="TEICHOIC ACID GLYCEROL-PHOSPHATE PRIMASE"/>
    <property type="match status" value="1"/>
</dbReference>
<dbReference type="Gene3D" id="3.40.50.12580">
    <property type="match status" value="1"/>
</dbReference>
<keyword evidence="6" id="KW-0472">Membrane</keyword>
<evidence type="ECO:0000313" key="8">
    <source>
        <dbReference type="Proteomes" id="UP000193435"/>
    </source>
</evidence>